<proteinExistence type="predicted"/>
<dbReference type="AlphaFoldDB" id="A0AAW1Y0A4"/>
<keyword evidence="3" id="KW-1185">Reference proteome</keyword>
<feature type="region of interest" description="Disordered" evidence="1">
    <location>
        <begin position="127"/>
        <end position="205"/>
    </location>
</feature>
<organism evidence="2 3">
    <name type="scientific">Rubus argutus</name>
    <name type="common">Southern blackberry</name>
    <dbReference type="NCBI Taxonomy" id="59490"/>
    <lineage>
        <taxon>Eukaryota</taxon>
        <taxon>Viridiplantae</taxon>
        <taxon>Streptophyta</taxon>
        <taxon>Embryophyta</taxon>
        <taxon>Tracheophyta</taxon>
        <taxon>Spermatophyta</taxon>
        <taxon>Magnoliopsida</taxon>
        <taxon>eudicotyledons</taxon>
        <taxon>Gunneridae</taxon>
        <taxon>Pentapetalae</taxon>
        <taxon>rosids</taxon>
        <taxon>fabids</taxon>
        <taxon>Rosales</taxon>
        <taxon>Rosaceae</taxon>
        <taxon>Rosoideae</taxon>
        <taxon>Rosoideae incertae sedis</taxon>
        <taxon>Rubus</taxon>
    </lineage>
</organism>
<evidence type="ECO:0000313" key="3">
    <source>
        <dbReference type="Proteomes" id="UP001457282"/>
    </source>
</evidence>
<dbReference type="Proteomes" id="UP001457282">
    <property type="component" value="Unassembled WGS sequence"/>
</dbReference>
<feature type="region of interest" description="Disordered" evidence="1">
    <location>
        <begin position="32"/>
        <end position="52"/>
    </location>
</feature>
<dbReference type="GO" id="GO:0000492">
    <property type="term" value="P:box C/D snoRNP assembly"/>
    <property type="evidence" value="ECO:0007669"/>
    <property type="project" value="InterPro"/>
</dbReference>
<accession>A0AAW1Y0A4</accession>
<feature type="compositionally biased region" description="Acidic residues" evidence="1">
    <location>
        <begin position="133"/>
        <end position="164"/>
    </location>
</feature>
<dbReference type="EMBL" id="JBEDUW010000002">
    <property type="protein sequence ID" value="KAK9941740.1"/>
    <property type="molecule type" value="Genomic_DNA"/>
</dbReference>
<sequence>MGTTSKDLLQLEHKKPSISPLESTLLVCKNESLPSQTKKAQPDKKPITAPLPKSQLFGKVRNFLGVMSEANEKLQLDAKDNPEKYDIEALTGDESQVINMECMLGMVDLLAPEAVAAAEAAVSGYHKPVAESSSEEESDASTEDISSDEEEESSDDNEDDESDEEDKKTSSPAKPKASKPDKNNSFSEEVSDKRPKKRPKIVELS</sequence>
<dbReference type="InterPro" id="IPR027921">
    <property type="entry name" value="NOPCHAP1"/>
</dbReference>
<dbReference type="PANTHER" id="PTHR28674">
    <property type="entry name" value="SIMILAR TO DNA SEGMENT, CHR 10, WAYNE STATE UNIVERSITY 102,-EXPRESSED"/>
    <property type="match status" value="1"/>
</dbReference>
<dbReference type="PANTHER" id="PTHR28674:SF1">
    <property type="entry name" value="NOP PROTEIN CHAPERONE 1"/>
    <property type="match status" value="1"/>
</dbReference>
<gene>
    <name evidence="2" type="ORF">M0R45_007435</name>
</gene>
<reference evidence="2 3" key="1">
    <citation type="journal article" date="2023" name="G3 (Bethesda)">
        <title>A chromosome-length genome assembly and annotation of blackberry (Rubus argutus, cv. 'Hillquist').</title>
        <authorList>
            <person name="Bruna T."/>
            <person name="Aryal R."/>
            <person name="Dudchenko O."/>
            <person name="Sargent D.J."/>
            <person name="Mead D."/>
            <person name="Buti M."/>
            <person name="Cavallini A."/>
            <person name="Hytonen T."/>
            <person name="Andres J."/>
            <person name="Pham M."/>
            <person name="Weisz D."/>
            <person name="Mascagni F."/>
            <person name="Usai G."/>
            <person name="Natali L."/>
            <person name="Bassil N."/>
            <person name="Fernandez G.E."/>
            <person name="Lomsadze A."/>
            <person name="Armour M."/>
            <person name="Olukolu B."/>
            <person name="Poorten T."/>
            <person name="Britton C."/>
            <person name="Davik J."/>
            <person name="Ashrafi H."/>
            <person name="Aiden E.L."/>
            <person name="Borodovsky M."/>
            <person name="Worthington M."/>
        </authorList>
    </citation>
    <scope>NUCLEOTIDE SEQUENCE [LARGE SCALE GENOMIC DNA]</scope>
    <source>
        <strain evidence="2">PI 553951</strain>
    </source>
</reference>
<comment type="caution">
    <text evidence="2">The sequence shown here is derived from an EMBL/GenBank/DDBJ whole genome shotgun (WGS) entry which is preliminary data.</text>
</comment>
<dbReference type="Pfam" id="PF15370">
    <property type="entry name" value="NOPCHAP1"/>
    <property type="match status" value="1"/>
</dbReference>
<dbReference type="GO" id="GO:0062064">
    <property type="term" value="F:box C/D methylation guide snoRNP complex binding"/>
    <property type="evidence" value="ECO:0007669"/>
    <property type="project" value="TreeGrafter"/>
</dbReference>
<evidence type="ECO:0000256" key="1">
    <source>
        <dbReference type="SAM" id="MobiDB-lite"/>
    </source>
</evidence>
<name>A0AAW1Y0A4_RUBAR</name>
<evidence type="ECO:0000313" key="2">
    <source>
        <dbReference type="EMBL" id="KAK9941740.1"/>
    </source>
</evidence>
<protein>
    <submittedName>
        <fullName evidence="2">Uncharacterized protein</fullName>
    </submittedName>
</protein>